<dbReference type="SUPFAM" id="SSF54427">
    <property type="entry name" value="NTF2-like"/>
    <property type="match status" value="1"/>
</dbReference>
<keyword evidence="2" id="KW-1185">Reference proteome</keyword>
<gene>
    <name evidence="1" type="ORF">MMUR_61680</name>
</gene>
<dbReference type="EMBL" id="BLKT01000003">
    <property type="protein sequence ID" value="GFG62032.1"/>
    <property type="molecule type" value="Genomic_DNA"/>
</dbReference>
<dbReference type="RefSeq" id="WP_193491520.1">
    <property type="nucleotide sequence ID" value="NZ_BAAAMC010000039.1"/>
</dbReference>
<dbReference type="InterPro" id="IPR032710">
    <property type="entry name" value="NTF2-like_dom_sf"/>
</dbReference>
<comment type="caution">
    <text evidence="1">The sequence shown here is derived from an EMBL/GenBank/DDBJ whole genome shotgun (WGS) entry which is preliminary data.</text>
</comment>
<dbReference type="GO" id="GO:0030638">
    <property type="term" value="P:polyketide metabolic process"/>
    <property type="evidence" value="ECO:0007669"/>
    <property type="project" value="InterPro"/>
</dbReference>
<proteinExistence type="predicted"/>
<organism evidence="1 2">
    <name type="scientific">Mycolicibacterium murale</name>
    <dbReference type="NCBI Taxonomy" id="182220"/>
    <lineage>
        <taxon>Bacteria</taxon>
        <taxon>Bacillati</taxon>
        <taxon>Actinomycetota</taxon>
        <taxon>Actinomycetes</taxon>
        <taxon>Mycobacteriales</taxon>
        <taxon>Mycobacteriaceae</taxon>
        <taxon>Mycolicibacterium</taxon>
    </lineage>
</organism>
<accession>A0A7I9WWD2</accession>
<reference evidence="1 2" key="1">
    <citation type="journal article" date="2019" name="Emerg. Microbes Infect.">
        <title>Comprehensive subspecies identification of 175 nontuberculous mycobacteria species based on 7547 genomic profiles.</title>
        <authorList>
            <person name="Matsumoto Y."/>
            <person name="Kinjo T."/>
            <person name="Motooka D."/>
            <person name="Nabeya D."/>
            <person name="Jung N."/>
            <person name="Uechi K."/>
            <person name="Horii T."/>
            <person name="Iida T."/>
            <person name="Fujita J."/>
            <person name="Nakamura S."/>
        </authorList>
    </citation>
    <scope>NUCLEOTIDE SEQUENCE [LARGE SCALE GENOMIC DNA]</scope>
    <source>
        <strain evidence="1 2">JCM 13392</strain>
    </source>
</reference>
<evidence type="ECO:0000313" key="1">
    <source>
        <dbReference type="EMBL" id="GFG62032.1"/>
    </source>
</evidence>
<dbReference type="Gene3D" id="3.10.450.50">
    <property type="match status" value="1"/>
</dbReference>
<dbReference type="PANTHER" id="PTHR38436:SF1">
    <property type="entry name" value="ESTER CYCLASE"/>
    <property type="match status" value="1"/>
</dbReference>
<protein>
    <recommendedName>
        <fullName evidence="3">Ester cyclase</fullName>
    </recommendedName>
</protein>
<name>A0A7I9WWD2_9MYCO</name>
<dbReference type="PANTHER" id="PTHR38436">
    <property type="entry name" value="POLYKETIDE CYCLASE SNOAL-LIKE DOMAIN"/>
    <property type="match status" value="1"/>
</dbReference>
<evidence type="ECO:0000313" key="2">
    <source>
        <dbReference type="Proteomes" id="UP000465241"/>
    </source>
</evidence>
<sequence>MAPDFAGVGLVGAFAERPVTYTDEEQRNIETALALRRASFEQRRTFHGPGFTVHRRGMAHLAEAGGGYNSESISDRVDEVLDIIAKNDRVWCVWRICGTHTGDLFGIPATGRRIEVLEMGAWRFADGKVVEAWFFADEYALARALDLQPAAS</sequence>
<dbReference type="Pfam" id="PF07366">
    <property type="entry name" value="SnoaL"/>
    <property type="match status" value="1"/>
</dbReference>
<dbReference type="Proteomes" id="UP000465241">
    <property type="component" value="Unassembled WGS sequence"/>
</dbReference>
<dbReference type="AlphaFoldDB" id="A0A7I9WWD2"/>
<dbReference type="InterPro" id="IPR009959">
    <property type="entry name" value="Cyclase_SnoaL-like"/>
</dbReference>
<evidence type="ECO:0008006" key="3">
    <source>
        <dbReference type="Google" id="ProtNLM"/>
    </source>
</evidence>